<name>A0A1I0EC67_9GAMM</name>
<dbReference type="SMART" id="SM00448">
    <property type="entry name" value="REC"/>
    <property type="match status" value="1"/>
</dbReference>
<dbReference type="PANTHER" id="PTHR43047">
    <property type="entry name" value="TWO-COMPONENT HISTIDINE PROTEIN KINASE"/>
    <property type="match status" value="1"/>
</dbReference>
<feature type="transmembrane region" description="Helical" evidence="17">
    <location>
        <begin position="20"/>
        <end position="46"/>
    </location>
</feature>
<evidence type="ECO:0000256" key="12">
    <source>
        <dbReference type="ARBA" id="ARBA00023136"/>
    </source>
</evidence>
<dbReference type="InterPro" id="IPR027460">
    <property type="entry name" value="ArcB_TM_sf"/>
</dbReference>
<evidence type="ECO:0000313" key="21">
    <source>
        <dbReference type="EMBL" id="SET42047.1"/>
    </source>
</evidence>
<dbReference type="EC" id="2.7.13.3" evidence="13"/>
<evidence type="ECO:0000256" key="10">
    <source>
        <dbReference type="ARBA" id="ARBA00022989"/>
    </source>
</evidence>
<proteinExistence type="predicted"/>
<keyword evidence="13" id="KW-0805">Transcription regulation</keyword>
<dbReference type="STRING" id="1123402.SAMN02583745_02310"/>
<evidence type="ECO:0000256" key="16">
    <source>
        <dbReference type="SAM" id="Coils"/>
    </source>
</evidence>
<dbReference type="SUPFAM" id="SSF47384">
    <property type="entry name" value="Homodimeric domain of signal transducing histidine kinase"/>
    <property type="match status" value="1"/>
</dbReference>
<dbReference type="Pfam" id="PF01627">
    <property type="entry name" value="Hpt"/>
    <property type="match status" value="1"/>
</dbReference>
<dbReference type="InterPro" id="IPR036890">
    <property type="entry name" value="HATPase_C_sf"/>
</dbReference>
<dbReference type="SMART" id="SM00387">
    <property type="entry name" value="HATPase_c"/>
    <property type="match status" value="1"/>
</dbReference>
<keyword evidence="5 15" id="KW-0597">Phosphoprotein</keyword>
<evidence type="ECO:0000313" key="22">
    <source>
        <dbReference type="Proteomes" id="UP000242642"/>
    </source>
</evidence>
<dbReference type="InterPro" id="IPR036641">
    <property type="entry name" value="HPT_dom_sf"/>
</dbReference>
<evidence type="ECO:0000256" key="9">
    <source>
        <dbReference type="ARBA" id="ARBA00022840"/>
    </source>
</evidence>
<keyword evidence="13" id="KW-0804">Transcription</keyword>
<dbReference type="SMART" id="SM00388">
    <property type="entry name" value="HisKA"/>
    <property type="match status" value="1"/>
</dbReference>
<evidence type="ECO:0000256" key="14">
    <source>
        <dbReference type="PROSITE-ProRule" id="PRU00110"/>
    </source>
</evidence>
<feature type="modified residue" description="4-aspartylphosphate" evidence="15">
    <location>
        <position position="456"/>
    </location>
</feature>
<evidence type="ECO:0000259" key="19">
    <source>
        <dbReference type="PROSITE" id="PS50110"/>
    </source>
</evidence>
<dbReference type="Gene3D" id="1.20.120.160">
    <property type="entry name" value="HPT domain"/>
    <property type="match status" value="1"/>
</dbReference>
<keyword evidence="8 13" id="KW-0418">Kinase</keyword>
<keyword evidence="7 17" id="KW-0812">Transmembrane</keyword>
<evidence type="ECO:0000256" key="3">
    <source>
        <dbReference type="ARBA" id="ARBA00022475"/>
    </source>
</evidence>
<evidence type="ECO:0000259" key="20">
    <source>
        <dbReference type="PROSITE" id="PS50894"/>
    </source>
</evidence>
<dbReference type="InterPro" id="IPR005467">
    <property type="entry name" value="His_kinase_dom"/>
</dbReference>
<sequence length="661" mass="74874">MKPLRRLAQYYVDLLVKLGIWKFSMLLALAIVVFGMVIQMSVTWMFEGRVEKIDLIRSVFFGVVVTPWAVYFLSVVVDQIEESRRQLTELVDELETLHQREAKQNQQLNRNIKQLNQEIVDRIKAEQARLQIVETLKEEVMQRKRYQDALEQASREKTTFISTISHELRTPLNGIIGLSRILADSPLTPTQQNYLNTIQVSAVTLGNIFNDIIEVDKLERRQQKMDIKPIDFIRFLADLENIASLLVQQKGIQFRFKLLFEEKAQVMPLSIATDETRLRQILWNLISNAVKFTQTGYVEIRVYYNEPLSSQILVFEVEDSGSGIPTTEHEAIFEMYYQVKDKYGGKPATGTGIGLAVSRTLARKLGGDITVESIPAKGSCFYLTLNAPTTELIEENLSELYKFKGLSVLLIEDIELNILVASSVLEKLGCLVTVARTGKEALFYLENNQFDMVLLDIQLPDMTGLDIAKQFKLMKLSATPRLIALTANVLEDYSEYHNAGIEAVLNKPLSIPALASVLTGIDGQMLVSEAYHSSGQNQKLTQQIETPILDEIILLEYIQMIGSDALNSNIDVFAQSIKDYLQKLNESLLEMNLEEVKSIAHKIKGACASLGLIRLQAIAKILQDQVEPVDWVEISDQTQQLLAHWQQDVSTLQSWINLKSK</sequence>
<dbReference type="PRINTS" id="PR00344">
    <property type="entry name" value="BCTRLSENSOR"/>
</dbReference>
<dbReference type="InterPro" id="IPR011006">
    <property type="entry name" value="CheY-like_superfamily"/>
</dbReference>
<keyword evidence="13" id="KW-0547">Nucleotide-binding</keyword>
<dbReference type="SUPFAM" id="SSF55874">
    <property type="entry name" value="ATPase domain of HSP90 chaperone/DNA topoisomerase II/histidine kinase"/>
    <property type="match status" value="1"/>
</dbReference>
<keyword evidence="3 13" id="KW-1003">Cell membrane</keyword>
<keyword evidence="9 13" id="KW-0067">ATP-binding</keyword>
<dbReference type="PIRSF" id="PIRSF003182">
    <property type="entry name" value="ArcB"/>
    <property type="match status" value="1"/>
</dbReference>
<dbReference type="CDD" id="cd00082">
    <property type="entry name" value="HisKA"/>
    <property type="match status" value="1"/>
</dbReference>
<keyword evidence="4 13" id="KW-0997">Cell inner membrane</keyword>
<keyword evidence="16" id="KW-0175">Coiled coil</keyword>
<dbReference type="CDD" id="cd17546">
    <property type="entry name" value="REC_hyHK_CKI1_RcsC-like"/>
    <property type="match status" value="1"/>
</dbReference>
<dbReference type="InterPro" id="IPR008207">
    <property type="entry name" value="Sig_transdc_His_kin_Hpt_dom"/>
</dbReference>
<evidence type="ECO:0000256" key="8">
    <source>
        <dbReference type="ARBA" id="ARBA00022777"/>
    </source>
</evidence>
<keyword evidence="12 13" id="KW-0472">Membrane</keyword>
<dbReference type="InterPro" id="IPR014409">
    <property type="entry name" value="Sig_transdc_His_kin_hyb_ArcB"/>
</dbReference>
<keyword evidence="6 13" id="KW-0808">Transferase</keyword>
<evidence type="ECO:0000256" key="6">
    <source>
        <dbReference type="ARBA" id="ARBA00022679"/>
    </source>
</evidence>
<feature type="domain" description="Histidine kinase" evidence="18">
    <location>
        <begin position="163"/>
        <end position="389"/>
    </location>
</feature>
<dbReference type="Pfam" id="PF00072">
    <property type="entry name" value="Response_reg"/>
    <property type="match status" value="1"/>
</dbReference>
<dbReference type="InterPro" id="IPR003661">
    <property type="entry name" value="HisK_dim/P_dom"/>
</dbReference>
<dbReference type="PROSITE" id="PS50894">
    <property type="entry name" value="HPT"/>
    <property type="match status" value="1"/>
</dbReference>
<feature type="coiled-coil region" evidence="16">
    <location>
        <begin position="77"/>
        <end position="156"/>
    </location>
</feature>
<dbReference type="InterPro" id="IPR036097">
    <property type="entry name" value="HisK_dim/P_sf"/>
</dbReference>
<dbReference type="Pfam" id="PF02518">
    <property type="entry name" value="HATPase_c"/>
    <property type="match status" value="1"/>
</dbReference>
<comment type="catalytic activity">
    <reaction evidence="1 13">
        <text>ATP + protein L-histidine = ADP + protein N-phospho-L-histidine.</text>
        <dbReference type="EC" id="2.7.13.3"/>
    </reaction>
</comment>
<evidence type="ECO:0000256" key="4">
    <source>
        <dbReference type="ARBA" id="ARBA00022519"/>
    </source>
</evidence>
<dbReference type="CDD" id="cd00088">
    <property type="entry name" value="HPT"/>
    <property type="match status" value="1"/>
</dbReference>
<dbReference type="InterPro" id="IPR003594">
    <property type="entry name" value="HATPase_dom"/>
</dbReference>
<dbReference type="GO" id="GO:0005524">
    <property type="term" value="F:ATP binding"/>
    <property type="evidence" value="ECO:0007669"/>
    <property type="project" value="UniProtKB-UniRule"/>
</dbReference>
<gene>
    <name evidence="21" type="ORF">SAMN02583745_02310</name>
</gene>
<organism evidence="21 22">
    <name type="scientific">Thorsellia anophelis DSM 18579</name>
    <dbReference type="NCBI Taxonomy" id="1123402"/>
    <lineage>
        <taxon>Bacteria</taxon>
        <taxon>Pseudomonadati</taxon>
        <taxon>Pseudomonadota</taxon>
        <taxon>Gammaproteobacteria</taxon>
        <taxon>Enterobacterales</taxon>
        <taxon>Thorselliaceae</taxon>
        <taxon>Thorsellia</taxon>
    </lineage>
</organism>
<dbReference type="SUPFAM" id="SSF47226">
    <property type="entry name" value="Histidine-containing phosphotransfer domain, HPT domain"/>
    <property type="match status" value="1"/>
</dbReference>
<dbReference type="Gene3D" id="3.40.50.2300">
    <property type="match status" value="1"/>
</dbReference>
<dbReference type="AlphaFoldDB" id="A0A1I0EC67"/>
<evidence type="ECO:0000256" key="7">
    <source>
        <dbReference type="ARBA" id="ARBA00022692"/>
    </source>
</evidence>
<protein>
    <recommendedName>
        <fullName evidence="13">Aerobic respiration control sensor protein</fullName>
        <ecNumber evidence="13">2.7.13.3</ecNumber>
    </recommendedName>
</protein>
<dbReference type="Pfam" id="PF18415">
    <property type="entry name" value="HKR_ArcB_TM"/>
    <property type="match status" value="1"/>
</dbReference>
<dbReference type="Pfam" id="PF00512">
    <property type="entry name" value="HisKA"/>
    <property type="match status" value="1"/>
</dbReference>
<comment type="subcellular location">
    <subcellularLocation>
        <location evidence="2 13">Cell inner membrane</location>
        <topology evidence="2 13">Multi-pass membrane protein</topology>
    </subcellularLocation>
</comment>
<dbReference type="Gene3D" id="3.30.565.10">
    <property type="entry name" value="Histidine kinase-like ATPase, C-terminal domain"/>
    <property type="match status" value="1"/>
</dbReference>
<reference evidence="22" key="1">
    <citation type="submission" date="2016-10" db="EMBL/GenBank/DDBJ databases">
        <authorList>
            <person name="Varghese N."/>
            <person name="Submissions S."/>
        </authorList>
    </citation>
    <scope>NUCLEOTIDE SEQUENCE [LARGE SCALE GENOMIC DNA]</scope>
    <source>
        <strain evidence="22">DSM 18579</strain>
    </source>
</reference>
<dbReference type="GO" id="GO:0000155">
    <property type="term" value="F:phosphorelay sensor kinase activity"/>
    <property type="evidence" value="ECO:0007669"/>
    <property type="project" value="UniProtKB-UniRule"/>
</dbReference>
<evidence type="ECO:0000256" key="13">
    <source>
        <dbReference type="PIRNR" id="PIRNR003182"/>
    </source>
</evidence>
<feature type="domain" description="HPt" evidence="20">
    <location>
        <begin position="562"/>
        <end position="655"/>
    </location>
</feature>
<feature type="domain" description="Response regulatory" evidence="19">
    <location>
        <begin position="407"/>
        <end position="522"/>
    </location>
</feature>
<dbReference type="InterPro" id="IPR004358">
    <property type="entry name" value="Sig_transdc_His_kin-like_C"/>
</dbReference>
<feature type="transmembrane region" description="Helical" evidence="17">
    <location>
        <begin position="58"/>
        <end position="77"/>
    </location>
</feature>
<evidence type="ECO:0000256" key="15">
    <source>
        <dbReference type="PROSITE-ProRule" id="PRU00169"/>
    </source>
</evidence>
<keyword evidence="22" id="KW-1185">Reference proteome</keyword>
<keyword evidence="11 13" id="KW-0902">Two-component regulatory system</keyword>
<evidence type="ECO:0000256" key="17">
    <source>
        <dbReference type="SAM" id="Phobius"/>
    </source>
</evidence>
<accession>A0A1I0EC67</accession>
<evidence type="ECO:0000256" key="1">
    <source>
        <dbReference type="ARBA" id="ARBA00000085"/>
    </source>
</evidence>
<evidence type="ECO:0000256" key="2">
    <source>
        <dbReference type="ARBA" id="ARBA00004429"/>
    </source>
</evidence>
<dbReference type="Gene3D" id="1.10.287.130">
    <property type="match status" value="1"/>
</dbReference>
<dbReference type="GO" id="GO:0005886">
    <property type="term" value="C:plasma membrane"/>
    <property type="evidence" value="ECO:0007669"/>
    <property type="project" value="UniProtKB-SubCell"/>
</dbReference>
<evidence type="ECO:0000256" key="11">
    <source>
        <dbReference type="ARBA" id="ARBA00023012"/>
    </source>
</evidence>
<keyword evidence="10 17" id="KW-1133">Transmembrane helix</keyword>
<dbReference type="SMART" id="SM00073">
    <property type="entry name" value="HPT"/>
    <property type="match status" value="1"/>
</dbReference>
<evidence type="ECO:0000256" key="5">
    <source>
        <dbReference type="ARBA" id="ARBA00022553"/>
    </source>
</evidence>
<dbReference type="InterPro" id="IPR040642">
    <property type="entry name" value="HKR_ArcB_TM"/>
</dbReference>
<evidence type="ECO:0000259" key="18">
    <source>
        <dbReference type="PROSITE" id="PS50109"/>
    </source>
</evidence>
<dbReference type="RefSeq" id="WP_093321228.1">
    <property type="nucleotide sequence ID" value="NZ_FOHV01000024.1"/>
</dbReference>
<dbReference type="PROSITE" id="PS50109">
    <property type="entry name" value="HIS_KIN"/>
    <property type="match status" value="1"/>
</dbReference>
<dbReference type="Proteomes" id="UP000242642">
    <property type="component" value="Unassembled WGS sequence"/>
</dbReference>
<dbReference type="OrthoDB" id="9770795at2"/>
<dbReference type="SUPFAM" id="SSF52172">
    <property type="entry name" value="CheY-like"/>
    <property type="match status" value="1"/>
</dbReference>
<feature type="modified residue" description="Phosphohistidine" evidence="14">
    <location>
        <position position="601"/>
    </location>
</feature>
<dbReference type="InterPro" id="IPR001789">
    <property type="entry name" value="Sig_transdc_resp-reg_receiver"/>
</dbReference>
<dbReference type="EMBL" id="FOHV01000024">
    <property type="protein sequence ID" value="SET42047.1"/>
    <property type="molecule type" value="Genomic_DNA"/>
</dbReference>
<dbReference type="PROSITE" id="PS50110">
    <property type="entry name" value="RESPONSE_REGULATORY"/>
    <property type="match status" value="1"/>
</dbReference>
<dbReference type="Gene3D" id="1.10.287.970">
    <property type="entry name" value="His Kinase A (phosphoacceptor) domain"/>
    <property type="match status" value="1"/>
</dbReference>